<dbReference type="AlphaFoldDB" id="A0A0G1NJ74"/>
<comment type="function">
    <text evidence="6">Destroys radicals which are normally produced within the cells and which are toxic to biological systems.</text>
</comment>
<dbReference type="Gene3D" id="1.10.287.990">
    <property type="entry name" value="Fe,Mn superoxide dismutase (SOD) domain"/>
    <property type="match status" value="1"/>
</dbReference>
<evidence type="ECO:0000256" key="5">
    <source>
        <dbReference type="PIRSR" id="PIRSR000349-1"/>
    </source>
</evidence>
<dbReference type="GO" id="GO:0004784">
    <property type="term" value="F:superoxide dismutase activity"/>
    <property type="evidence" value="ECO:0007669"/>
    <property type="project" value="UniProtKB-EC"/>
</dbReference>
<sequence>MFTLPDLPYSYDSLEPYIDSQTMKLHHDKHHAAYTDNLNKALEGQDQLLNLKIEEILSNLNKVPEPLRQKVRNHGGGYANHNFFWTVMAPPNDGGKDPTVRLLTPINSTFGSLQTLKEKITATAMGHFGSGWAWLVLDKDKLEIIDTANQDSPISEGKIPLLALDVWEHAYYIKYQNRRADYINAWWNVVDWRQVEMNFLNATLPHNS</sequence>
<dbReference type="GO" id="GO:0046872">
    <property type="term" value="F:metal ion binding"/>
    <property type="evidence" value="ECO:0007669"/>
    <property type="project" value="UniProtKB-KW"/>
</dbReference>
<evidence type="ECO:0000256" key="3">
    <source>
        <dbReference type="ARBA" id="ARBA00022723"/>
    </source>
</evidence>
<dbReference type="EC" id="1.15.1.1" evidence="2 6"/>
<evidence type="ECO:0000259" key="7">
    <source>
        <dbReference type="Pfam" id="PF00081"/>
    </source>
</evidence>
<dbReference type="PANTHER" id="PTHR43595:SF2">
    <property type="entry name" value="SMALL RIBOSOMAL SUBUNIT PROTEIN MS42"/>
    <property type="match status" value="1"/>
</dbReference>
<evidence type="ECO:0000256" key="2">
    <source>
        <dbReference type="ARBA" id="ARBA00012682"/>
    </source>
</evidence>
<protein>
    <recommendedName>
        <fullName evidence="2 6">Superoxide dismutase</fullName>
        <ecNumber evidence="2 6">1.15.1.1</ecNumber>
    </recommendedName>
</protein>
<dbReference type="PIRSF" id="PIRSF000349">
    <property type="entry name" value="SODismutase"/>
    <property type="match status" value="1"/>
</dbReference>
<dbReference type="SUPFAM" id="SSF54719">
    <property type="entry name" value="Fe,Mn superoxide dismutase (SOD), C-terminal domain"/>
    <property type="match status" value="1"/>
</dbReference>
<comment type="caution">
    <text evidence="9">The sequence shown here is derived from an EMBL/GenBank/DDBJ whole genome shotgun (WGS) entry which is preliminary data.</text>
</comment>
<feature type="binding site" evidence="5">
    <location>
        <position position="81"/>
    </location>
    <ligand>
        <name>Mn(2+)</name>
        <dbReference type="ChEBI" id="CHEBI:29035"/>
    </ligand>
</feature>
<feature type="binding site" evidence="5">
    <location>
        <position position="169"/>
    </location>
    <ligand>
        <name>Mn(2+)</name>
        <dbReference type="ChEBI" id="CHEBI:29035"/>
    </ligand>
</feature>
<organism evidence="9 10">
    <name type="scientific">Candidatus Nomurabacteria bacterium GW2011_GWA1_46_11</name>
    <dbReference type="NCBI Taxonomy" id="1618732"/>
    <lineage>
        <taxon>Bacteria</taxon>
        <taxon>Candidatus Nomuraibacteriota</taxon>
    </lineage>
</organism>
<feature type="domain" description="Manganese/iron superoxide dismutase N-terminal" evidence="7">
    <location>
        <begin position="2"/>
        <end position="89"/>
    </location>
</feature>
<dbReference type="Gene3D" id="3.55.40.20">
    <property type="entry name" value="Iron/manganese superoxide dismutase, C-terminal domain"/>
    <property type="match status" value="1"/>
</dbReference>
<comment type="similarity">
    <text evidence="1 6">Belongs to the iron/manganese superoxide dismutase family.</text>
</comment>
<feature type="binding site" evidence="5">
    <location>
        <position position="165"/>
    </location>
    <ligand>
        <name>Mn(2+)</name>
        <dbReference type="ChEBI" id="CHEBI:29035"/>
    </ligand>
</feature>
<feature type="binding site" evidence="5">
    <location>
        <position position="26"/>
    </location>
    <ligand>
        <name>Mn(2+)</name>
        <dbReference type="ChEBI" id="CHEBI:29035"/>
    </ligand>
</feature>
<dbReference type="InterPro" id="IPR019833">
    <property type="entry name" value="Mn/Fe_SOD_BS"/>
</dbReference>
<dbReference type="InterPro" id="IPR036314">
    <property type="entry name" value="SOD_C_sf"/>
</dbReference>
<comment type="catalytic activity">
    <reaction evidence="6">
        <text>2 superoxide + 2 H(+) = H2O2 + O2</text>
        <dbReference type="Rhea" id="RHEA:20696"/>
        <dbReference type="ChEBI" id="CHEBI:15378"/>
        <dbReference type="ChEBI" id="CHEBI:15379"/>
        <dbReference type="ChEBI" id="CHEBI:16240"/>
        <dbReference type="ChEBI" id="CHEBI:18421"/>
        <dbReference type="EC" id="1.15.1.1"/>
    </reaction>
</comment>
<accession>A0A0G1NJ74</accession>
<evidence type="ECO:0000256" key="6">
    <source>
        <dbReference type="RuleBase" id="RU000414"/>
    </source>
</evidence>
<evidence type="ECO:0000313" key="10">
    <source>
        <dbReference type="Proteomes" id="UP000034107"/>
    </source>
</evidence>
<dbReference type="PROSITE" id="PS00088">
    <property type="entry name" value="SOD_MN"/>
    <property type="match status" value="1"/>
</dbReference>
<dbReference type="Pfam" id="PF00081">
    <property type="entry name" value="Sod_Fe_N"/>
    <property type="match status" value="1"/>
</dbReference>
<dbReference type="InterPro" id="IPR019831">
    <property type="entry name" value="Mn/Fe_SOD_N"/>
</dbReference>
<dbReference type="SUPFAM" id="SSF46609">
    <property type="entry name" value="Fe,Mn superoxide dismutase (SOD), N-terminal domain"/>
    <property type="match status" value="1"/>
</dbReference>
<proteinExistence type="inferred from homology"/>
<keyword evidence="4 6" id="KW-0560">Oxidoreductase</keyword>
<reference evidence="9 10" key="1">
    <citation type="journal article" date="2015" name="Nature">
        <title>rRNA introns, odd ribosomes, and small enigmatic genomes across a large radiation of phyla.</title>
        <authorList>
            <person name="Brown C.T."/>
            <person name="Hug L.A."/>
            <person name="Thomas B.C."/>
            <person name="Sharon I."/>
            <person name="Castelle C.J."/>
            <person name="Singh A."/>
            <person name="Wilkins M.J."/>
            <person name="Williams K.H."/>
            <person name="Banfield J.F."/>
        </authorList>
    </citation>
    <scope>NUCLEOTIDE SEQUENCE [LARGE SCALE GENOMIC DNA]</scope>
</reference>
<dbReference type="Pfam" id="PF02777">
    <property type="entry name" value="Sod_Fe_C"/>
    <property type="match status" value="1"/>
</dbReference>
<dbReference type="InterPro" id="IPR019832">
    <property type="entry name" value="Mn/Fe_SOD_C"/>
</dbReference>
<dbReference type="InterPro" id="IPR036324">
    <property type="entry name" value="Mn/Fe_SOD_N_sf"/>
</dbReference>
<name>A0A0G1NJ74_9BACT</name>
<evidence type="ECO:0000256" key="4">
    <source>
        <dbReference type="ARBA" id="ARBA00023002"/>
    </source>
</evidence>
<dbReference type="InterPro" id="IPR001189">
    <property type="entry name" value="Mn/Fe_SOD"/>
</dbReference>
<gene>
    <name evidence="9" type="ORF">UX31_C0034G0004</name>
</gene>
<keyword evidence="3 5" id="KW-0479">Metal-binding</keyword>
<evidence type="ECO:0000256" key="1">
    <source>
        <dbReference type="ARBA" id="ARBA00008714"/>
    </source>
</evidence>
<feature type="domain" description="Manganese/iron superoxide dismutase C-terminal" evidence="8">
    <location>
        <begin position="100"/>
        <end position="197"/>
    </location>
</feature>
<dbReference type="FunFam" id="1.10.287.990:FF:000001">
    <property type="entry name" value="Superoxide dismutase"/>
    <property type="match status" value="1"/>
</dbReference>
<evidence type="ECO:0000313" key="9">
    <source>
        <dbReference type="EMBL" id="KKU20614.1"/>
    </source>
</evidence>
<dbReference type="PRINTS" id="PR01703">
    <property type="entry name" value="MNSODISMTASE"/>
</dbReference>
<evidence type="ECO:0000259" key="8">
    <source>
        <dbReference type="Pfam" id="PF02777"/>
    </source>
</evidence>
<dbReference type="FunFam" id="3.55.40.20:FF:000001">
    <property type="entry name" value="Superoxide dismutase"/>
    <property type="match status" value="1"/>
</dbReference>
<dbReference type="GO" id="GO:0005737">
    <property type="term" value="C:cytoplasm"/>
    <property type="evidence" value="ECO:0007669"/>
    <property type="project" value="TreeGrafter"/>
</dbReference>
<dbReference type="PANTHER" id="PTHR43595">
    <property type="entry name" value="37S RIBOSOMAL PROTEIN S26, MITOCHONDRIAL"/>
    <property type="match status" value="1"/>
</dbReference>
<dbReference type="EMBL" id="LCLS01000034">
    <property type="protein sequence ID" value="KKU20614.1"/>
    <property type="molecule type" value="Genomic_DNA"/>
</dbReference>
<dbReference type="Proteomes" id="UP000034107">
    <property type="component" value="Unassembled WGS sequence"/>
</dbReference>